<protein>
    <submittedName>
        <fullName evidence="5">Transcriptional regulator</fullName>
    </submittedName>
</protein>
<evidence type="ECO:0000256" key="2">
    <source>
        <dbReference type="ARBA" id="ARBA00023125"/>
    </source>
</evidence>
<sequence length="115" mass="12487">MHPAPLHPVPDEEHARIASDTFRMLADPTRVKILWALFQQESSVNALAEAIGATPAAVSQHLSKLRMAGLVQSRKEGTFAFYRASDSHVHRLLAETLSHAEHVTGAAAGDDPHGY</sequence>
<keyword evidence="2" id="KW-0238">DNA-binding</keyword>
<evidence type="ECO:0000259" key="4">
    <source>
        <dbReference type="PROSITE" id="PS50987"/>
    </source>
</evidence>
<feature type="domain" description="HTH arsR-type" evidence="4">
    <location>
        <begin position="10"/>
        <end position="104"/>
    </location>
</feature>
<dbReference type="Pfam" id="PF01022">
    <property type="entry name" value="HTH_5"/>
    <property type="match status" value="1"/>
</dbReference>
<keyword evidence="3" id="KW-0804">Transcription</keyword>
<keyword evidence="1" id="KW-0805">Transcription regulation</keyword>
<dbReference type="InterPro" id="IPR001845">
    <property type="entry name" value="HTH_ArsR_DNA-bd_dom"/>
</dbReference>
<evidence type="ECO:0000256" key="3">
    <source>
        <dbReference type="ARBA" id="ARBA00023163"/>
    </source>
</evidence>
<dbReference type="PROSITE" id="PS50987">
    <property type="entry name" value="HTH_ARSR_2"/>
    <property type="match status" value="1"/>
</dbReference>
<dbReference type="GO" id="GO:0003677">
    <property type="term" value="F:DNA binding"/>
    <property type="evidence" value="ECO:0007669"/>
    <property type="project" value="UniProtKB-KW"/>
</dbReference>
<dbReference type="CDD" id="cd00090">
    <property type="entry name" value="HTH_ARSR"/>
    <property type="match status" value="1"/>
</dbReference>
<dbReference type="SMART" id="SM00418">
    <property type="entry name" value="HTH_ARSR"/>
    <property type="match status" value="1"/>
</dbReference>
<evidence type="ECO:0000256" key="1">
    <source>
        <dbReference type="ARBA" id="ARBA00023015"/>
    </source>
</evidence>
<proteinExistence type="predicted"/>
<dbReference type="RefSeq" id="WP_089064697.1">
    <property type="nucleotide sequence ID" value="NZ_CP022316.1"/>
</dbReference>
<dbReference type="AlphaFoldDB" id="A0A220UBY7"/>
<dbReference type="GO" id="GO:0003700">
    <property type="term" value="F:DNA-binding transcription factor activity"/>
    <property type="evidence" value="ECO:0007669"/>
    <property type="project" value="InterPro"/>
</dbReference>
<evidence type="ECO:0000313" key="6">
    <source>
        <dbReference type="Proteomes" id="UP000198398"/>
    </source>
</evidence>
<dbReference type="KEGG" id="brv:CFK39_05990"/>
<dbReference type="SUPFAM" id="SSF46785">
    <property type="entry name" value="Winged helix' DNA-binding domain"/>
    <property type="match status" value="1"/>
</dbReference>
<dbReference type="PRINTS" id="PR00778">
    <property type="entry name" value="HTHARSR"/>
</dbReference>
<dbReference type="Gene3D" id="1.10.10.10">
    <property type="entry name" value="Winged helix-like DNA-binding domain superfamily/Winged helix DNA-binding domain"/>
    <property type="match status" value="1"/>
</dbReference>
<accession>A0A220UBY7</accession>
<dbReference type="Proteomes" id="UP000198398">
    <property type="component" value="Chromosome"/>
</dbReference>
<evidence type="ECO:0000313" key="5">
    <source>
        <dbReference type="EMBL" id="ASK65456.1"/>
    </source>
</evidence>
<name>A0A220UBY7_9MICO</name>
<dbReference type="InterPro" id="IPR036388">
    <property type="entry name" value="WH-like_DNA-bd_sf"/>
</dbReference>
<gene>
    <name evidence="5" type="ORF">CFK39_05990</name>
</gene>
<dbReference type="NCBIfam" id="NF033788">
    <property type="entry name" value="HTH_metalloreg"/>
    <property type="match status" value="1"/>
</dbReference>
<dbReference type="OrthoDB" id="9810923at2"/>
<keyword evidence="6" id="KW-1185">Reference proteome</keyword>
<organism evidence="5 6">
    <name type="scientific">Brachybacterium avium</name>
    <dbReference type="NCBI Taxonomy" id="2017485"/>
    <lineage>
        <taxon>Bacteria</taxon>
        <taxon>Bacillati</taxon>
        <taxon>Actinomycetota</taxon>
        <taxon>Actinomycetes</taxon>
        <taxon>Micrococcales</taxon>
        <taxon>Dermabacteraceae</taxon>
        <taxon>Brachybacterium</taxon>
    </lineage>
</organism>
<dbReference type="PANTHER" id="PTHR43132">
    <property type="entry name" value="ARSENICAL RESISTANCE OPERON REPRESSOR ARSR-RELATED"/>
    <property type="match status" value="1"/>
</dbReference>
<dbReference type="InterPro" id="IPR036390">
    <property type="entry name" value="WH_DNA-bd_sf"/>
</dbReference>
<dbReference type="EMBL" id="CP022316">
    <property type="protein sequence ID" value="ASK65456.1"/>
    <property type="molecule type" value="Genomic_DNA"/>
</dbReference>
<dbReference type="InterPro" id="IPR011991">
    <property type="entry name" value="ArsR-like_HTH"/>
</dbReference>
<dbReference type="PANTHER" id="PTHR43132:SF8">
    <property type="entry name" value="HTH-TYPE TRANSCRIPTIONAL REGULATOR KMTR"/>
    <property type="match status" value="1"/>
</dbReference>
<dbReference type="InterPro" id="IPR051011">
    <property type="entry name" value="Metal_resp_trans_reg"/>
</dbReference>
<reference evidence="6" key="1">
    <citation type="submission" date="2017-07" db="EMBL/GenBank/DDBJ databases">
        <title>Brachybacterium sp. VR2415.</title>
        <authorList>
            <person name="Tak E.J."/>
            <person name="Bae J.-W."/>
        </authorList>
    </citation>
    <scope>NUCLEOTIDE SEQUENCE [LARGE SCALE GENOMIC DNA]</scope>
    <source>
        <strain evidence="6">VR2415</strain>
    </source>
</reference>